<evidence type="ECO:0000256" key="1">
    <source>
        <dbReference type="SAM" id="MobiDB-lite"/>
    </source>
</evidence>
<proteinExistence type="predicted"/>
<comment type="caution">
    <text evidence="2">The sequence shown here is derived from an EMBL/GenBank/DDBJ whole genome shotgun (WGS) entry which is preliminary data.</text>
</comment>
<name>A0A2B7XJP8_9EURO</name>
<gene>
    <name evidence="2" type="ORF">GX51_00949</name>
</gene>
<sequence length="137" mass="14955">MKSVCGDQAEKIERPTSQRLDAAKRRRGRSKKDTACILGFGGHLQHILLARTGRTARTGGRSMVGQPAPPRLCRVSMRIQKKSRSQAHKSRVTGLWIKTNIGQDALQNRHQSGRSHSGGRDLSRGAPLSVGSGLRPL</sequence>
<keyword evidence="3" id="KW-1185">Reference proteome</keyword>
<feature type="region of interest" description="Disordered" evidence="1">
    <location>
        <begin position="102"/>
        <end position="137"/>
    </location>
</feature>
<evidence type="ECO:0000313" key="2">
    <source>
        <dbReference type="EMBL" id="PGH08892.1"/>
    </source>
</evidence>
<reference evidence="2 3" key="1">
    <citation type="submission" date="2017-10" db="EMBL/GenBank/DDBJ databases">
        <title>Comparative genomics in systemic dimorphic fungi from Ajellomycetaceae.</title>
        <authorList>
            <person name="Munoz J.F."/>
            <person name="Mcewen J.G."/>
            <person name="Clay O.K."/>
            <person name="Cuomo C.A."/>
        </authorList>
    </citation>
    <scope>NUCLEOTIDE SEQUENCE [LARGE SCALE GENOMIC DNA]</scope>
    <source>
        <strain evidence="2 3">UAMH130</strain>
    </source>
</reference>
<dbReference type="Proteomes" id="UP000224080">
    <property type="component" value="Unassembled WGS sequence"/>
</dbReference>
<protein>
    <submittedName>
        <fullName evidence="2">Uncharacterized protein</fullName>
    </submittedName>
</protein>
<organism evidence="2 3">
    <name type="scientific">Blastomyces parvus</name>
    <dbReference type="NCBI Taxonomy" id="2060905"/>
    <lineage>
        <taxon>Eukaryota</taxon>
        <taxon>Fungi</taxon>
        <taxon>Dikarya</taxon>
        <taxon>Ascomycota</taxon>
        <taxon>Pezizomycotina</taxon>
        <taxon>Eurotiomycetes</taxon>
        <taxon>Eurotiomycetidae</taxon>
        <taxon>Onygenales</taxon>
        <taxon>Ajellomycetaceae</taxon>
        <taxon>Blastomyces</taxon>
    </lineage>
</organism>
<evidence type="ECO:0000313" key="3">
    <source>
        <dbReference type="Proteomes" id="UP000224080"/>
    </source>
</evidence>
<accession>A0A2B7XJP8</accession>
<dbReference type="EMBL" id="PDNC01000007">
    <property type="protein sequence ID" value="PGH08892.1"/>
    <property type="molecule type" value="Genomic_DNA"/>
</dbReference>
<dbReference type="AlphaFoldDB" id="A0A2B7XJP8"/>